<organism evidence="1">
    <name type="scientific">Podoviridae sp. ctzXp5</name>
    <dbReference type="NCBI Taxonomy" id="2827758"/>
    <lineage>
        <taxon>Viruses</taxon>
        <taxon>Duplodnaviria</taxon>
        <taxon>Heunggongvirae</taxon>
        <taxon>Uroviricota</taxon>
        <taxon>Caudoviricetes</taxon>
    </lineage>
</organism>
<reference evidence="1" key="1">
    <citation type="journal article" date="2021" name="Proc. Natl. Acad. Sci. U.S.A.">
        <title>A Catalog of Tens of Thousands of Viruses from Human Metagenomes Reveals Hidden Associations with Chronic Diseases.</title>
        <authorList>
            <person name="Tisza M.J."/>
            <person name="Buck C.B."/>
        </authorList>
    </citation>
    <scope>NUCLEOTIDE SEQUENCE</scope>
    <source>
        <strain evidence="1">CtzXp5</strain>
    </source>
</reference>
<name>A0A8S5TEM8_9CAUD</name>
<sequence>MENTLPFFLISYLFLPKLRISALPGKIYRYGGLYRYHICV</sequence>
<evidence type="ECO:0000313" key="1">
    <source>
        <dbReference type="EMBL" id="DAF61491.1"/>
    </source>
</evidence>
<dbReference type="EMBL" id="BK032812">
    <property type="protein sequence ID" value="DAF61491.1"/>
    <property type="molecule type" value="Genomic_DNA"/>
</dbReference>
<accession>A0A8S5TEM8</accession>
<proteinExistence type="predicted"/>
<protein>
    <submittedName>
        <fullName evidence="1">Uncharacterized protein</fullName>
    </submittedName>
</protein>